<evidence type="ECO:0000313" key="2">
    <source>
        <dbReference type="Proteomes" id="UP000587626"/>
    </source>
</evidence>
<evidence type="ECO:0000313" key="1">
    <source>
        <dbReference type="EMBL" id="EFM7863239.1"/>
    </source>
</evidence>
<accession>A0A828P0C3</accession>
<dbReference type="Proteomes" id="UP000587626">
    <property type="component" value="Unassembled WGS sequence"/>
</dbReference>
<comment type="caution">
    <text evidence="1">The sequence shown here is derived from an EMBL/GenBank/DDBJ whole genome shotgun (WGS) entry which is preliminary data.</text>
</comment>
<name>A0A828P0C3_ECOLX</name>
<dbReference type="EMBL" id="AATLXB010000087">
    <property type="protein sequence ID" value="EFM7863239.1"/>
    <property type="molecule type" value="Genomic_DNA"/>
</dbReference>
<proteinExistence type="predicted"/>
<organism evidence="1 2">
    <name type="scientific">Escherichia coli</name>
    <dbReference type="NCBI Taxonomy" id="562"/>
    <lineage>
        <taxon>Bacteria</taxon>
        <taxon>Pseudomonadati</taxon>
        <taxon>Pseudomonadota</taxon>
        <taxon>Gammaproteobacteria</taxon>
        <taxon>Enterobacterales</taxon>
        <taxon>Enterobacteriaceae</taxon>
        <taxon>Escherichia</taxon>
    </lineage>
</organism>
<reference evidence="1 2" key="1">
    <citation type="submission" date="2018-08" db="EMBL/GenBank/DDBJ databases">
        <authorList>
            <consortium name="GenomeTrakr network: Whole genome sequencing for foodborne pathogen traceback"/>
        </authorList>
    </citation>
    <scope>NUCLEOTIDE SEQUENCE [LARGE SCALE GENOMIC DNA]</scope>
    <source>
        <strain evidence="1 2">NC_STEC194</strain>
    </source>
</reference>
<dbReference type="AlphaFoldDB" id="A0A828P0C3"/>
<sequence>MAFVSDSDSDNSYRWNEVDKRFSVDDTPNEPNRFGWVGEIDPYSYFSENNKNICALYNQIKPRNKHKY</sequence>
<protein>
    <submittedName>
        <fullName evidence="1">DUF839 domain-containing protein</fullName>
    </submittedName>
</protein>
<gene>
    <name evidence="1" type="ORF">B6R15_004596</name>
</gene>